<dbReference type="EMBL" id="VHIR01000002">
    <property type="protein sequence ID" value="TQE44277.1"/>
    <property type="molecule type" value="Genomic_DNA"/>
</dbReference>
<keyword evidence="3" id="KW-1185">Reference proteome</keyword>
<reference evidence="2 3" key="1">
    <citation type="submission" date="2019-06" db="EMBL/GenBank/DDBJ databases">
        <title>Draft genome of C. phoceense Strain 272.</title>
        <authorList>
            <person name="Pacheco L.G.C."/>
            <person name="Barberis C.M."/>
            <person name="Almuzara M.N."/>
            <person name="Traglia G.M."/>
            <person name="Santos C.S."/>
            <person name="Rocha D.J.P.G."/>
            <person name="Aguiar E.R.G.R."/>
            <person name="Vay C.A."/>
        </authorList>
    </citation>
    <scope>NUCLEOTIDE SEQUENCE [LARGE SCALE GENOMIC DNA]</scope>
    <source>
        <strain evidence="2 3">272</strain>
    </source>
</reference>
<keyword evidence="1" id="KW-0472">Membrane</keyword>
<proteinExistence type="predicted"/>
<feature type="transmembrane region" description="Helical" evidence="1">
    <location>
        <begin position="340"/>
        <end position="362"/>
    </location>
</feature>
<dbReference type="Proteomes" id="UP000318080">
    <property type="component" value="Unassembled WGS sequence"/>
</dbReference>
<dbReference type="AlphaFoldDB" id="A0A540R9L2"/>
<keyword evidence="1" id="KW-1133">Transmembrane helix</keyword>
<feature type="transmembrane region" description="Helical" evidence="1">
    <location>
        <begin position="369"/>
        <end position="393"/>
    </location>
</feature>
<name>A0A540R9L2_9CORY</name>
<evidence type="ECO:0000256" key="1">
    <source>
        <dbReference type="SAM" id="Phobius"/>
    </source>
</evidence>
<evidence type="ECO:0008006" key="4">
    <source>
        <dbReference type="Google" id="ProtNLM"/>
    </source>
</evidence>
<keyword evidence="1" id="KW-0812">Transmembrane</keyword>
<feature type="transmembrane region" description="Helical" evidence="1">
    <location>
        <begin position="433"/>
        <end position="455"/>
    </location>
</feature>
<dbReference type="InterPro" id="IPR023908">
    <property type="entry name" value="xxxLxxG_rpt"/>
</dbReference>
<dbReference type="STRING" id="1686286.GCA_900092335_00583"/>
<feature type="transmembrane region" description="Helical" evidence="1">
    <location>
        <begin position="281"/>
        <end position="301"/>
    </location>
</feature>
<comment type="caution">
    <text evidence="2">The sequence shown here is derived from an EMBL/GenBank/DDBJ whole genome shotgun (WGS) entry which is preliminary data.</text>
</comment>
<evidence type="ECO:0000313" key="3">
    <source>
        <dbReference type="Proteomes" id="UP000318080"/>
    </source>
</evidence>
<dbReference type="RefSeq" id="WP_141628491.1">
    <property type="nucleotide sequence ID" value="NZ_VHIR01000002.1"/>
</dbReference>
<gene>
    <name evidence="2" type="ORF">EJK80_01415</name>
</gene>
<feature type="transmembrane region" description="Helical" evidence="1">
    <location>
        <begin position="405"/>
        <end position="426"/>
    </location>
</feature>
<protein>
    <recommendedName>
        <fullName evidence="4">X-X-X-Leu-X-X-Gly heptad repeat-containing protein</fullName>
    </recommendedName>
</protein>
<sequence>MKLRALLLSLLLVLPLAVGAGLQAFFGWRADAPAAAPQSAPGTAEAARAASEARAQAGFLEAGTGQLTDGTGKLVEGAKPLGEGVDSAKKGADDLAAGLTQLQSGTGQLGDGATRIADGVGTAVDNIVGVNAVRGQIIAAIDSTLADLKGNNSADARAIKGQLTDLKAQAQNFELDANVAAQLTELKKGSRDLANQLAVSGYDYHDGVYTATQGANDLAAGLGELQKGTDEALSGVDELDSGAQRLQTMAEQNSAKIDAVQKAMPAPAAHSAPAVALDPRLAVLLSALTLLGGAGMGVYWAAAARAGARVWHVLLLGTLGLTITATAGLALFVLPALDGASLAAAAPAVGLAAGVFVLATLAGAVATRVLIAATGIGWGLSLAGVGGLAQLLLTGWVWKAGITGAALVAANLFPLAWATSGVAVAINGGDAALQWTAVGVLAVIVCCGIAVSRAVRPVQTAVVTNDE</sequence>
<accession>A0A540R9L2</accession>
<feature type="transmembrane region" description="Helical" evidence="1">
    <location>
        <begin position="313"/>
        <end position="334"/>
    </location>
</feature>
<organism evidence="2 3">
    <name type="scientific">Corynebacterium phoceense</name>
    <dbReference type="NCBI Taxonomy" id="1686286"/>
    <lineage>
        <taxon>Bacteria</taxon>
        <taxon>Bacillati</taxon>
        <taxon>Actinomycetota</taxon>
        <taxon>Actinomycetes</taxon>
        <taxon>Mycobacteriales</taxon>
        <taxon>Corynebacteriaceae</taxon>
        <taxon>Corynebacterium</taxon>
    </lineage>
</organism>
<evidence type="ECO:0000313" key="2">
    <source>
        <dbReference type="EMBL" id="TQE44277.1"/>
    </source>
</evidence>
<dbReference type="NCBIfam" id="TIGR03057">
    <property type="entry name" value="xxxLxxG_by_4"/>
    <property type="match status" value="2"/>
</dbReference>